<dbReference type="AlphaFoldDB" id="A0A9X4KY62"/>
<evidence type="ECO:0000313" key="2">
    <source>
        <dbReference type="Proteomes" id="UP001153404"/>
    </source>
</evidence>
<dbReference type="Proteomes" id="UP001153404">
    <property type="component" value="Unassembled WGS sequence"/>
</dbReference>
<gene>
    <name evidence="1" type="ORF">OMP40_32495</name>
</gene>
<dbReference type="RefSeq" id="WP_277537459.1">
    <property type="nucleotide sequence ID" value="NZ_JAPDIA010000008.1"/>
</dbReference>
<name>A0A9X4KY62_9BACL</name>
<evidence type="ECO:0000313" key="1">
    <source>
        <dbReference type="EMBL" id="MDG0813486.1"/>
    </source>
</evidence>
<keyword evidence="2" id="KW-1185">Reference proteome</keyword>
<organism evidence="1 2">
    <name type="scientific">Cohnella rhizosphaerae</name>
    <dbReference type="NCBI Taxonomy" id="1457232"/>
    <lineage>
        <taxon>Bacteria</taxon>
        <taxon>Bacillati</taxon>
        <taxon>Bacillota</taxon>
        <taxon>Bacilli</taxon>
        <taxon>Bacillales</taxon>
        <taxon>Paenibacillaceae</taxon>
        <taxon>Cohnella</taxon>
    </lineage>
</organism>
<accession>A0A9X4KY62</accession>
<proteinExistence type="predicted"/>
<dbReference type="EMBL" id="JAPDIA010000008">
    <property type="protein sequence ID" value="MDG0813486.1"/>
    <property type="molecule type" value="Genomic_DNA"/>
</dbReference>
<protein>
    <submittedName>
        <fullName evidence="1">DUF4359 domain-containing protein</fullName>
    </submittedName>
</protein>
<sequence length="106" mass="11659">MNRKRRIVLIVVVAVLALAVGMAASKPSEAKYKRWALNQVSRKAEHKSVLMGLGISLFGARMIDEGTTMTDYGLFRVFETEIQGKRLKVAGALGMLIPLGKPEKTE</sequence>
<reference evidence="1" key="1">
    <citation type="submission" date="2022-10" db="EMBL/GenBank/DDBJ databases">
        <title>Comparative genomic analysis of Cohnella hashimotonis sp. nov., isolated from the International Space Station.</title>
        <authorList>
            <person name="Simpson A."/>
            <person name="Venkateswaran K."/>
        </authorList>
    </citation>
    <scope>NUCLEOTIDE SEQUENCE</scope>
    <source>
        <strain evidence="1">DSM 28161</strain>
    </source>
</reference>
<comment type="caution">
    <text evidence="1">The sequence shown here is derived from an EMBL/GenBank/DDBJ whole genome shotgun (WGS) entry which is preliminary data.</text>
</comment>